<keyword evidence="3" id="KW-1185">Reference proteome</keyword>
<feature type="compositionally biased region" description="Low complexity" evidence="1">
    <location>
        <begin position="122"/>
        <end position="137"/>
    </location>
</feature>
<sequence length="205" mass="22357">MQAADIPAAISPWSNTQQGKEGKESRRSATRTLDRAAILETLRGRTKNLPTLEPTSALHDDHDDEWSLLPLLPRRQSHTDTIHQHLVIIFQYVIQQALTLIMAALISASCLPSGRRQGADAAASSLAHPARRPYSPVYSPPNAIPPPSPRNPRPKRRSSTPSGTVPPHPAQQQKPTFAGREREHSEKATRVRMVGGGGSCLGRSL</sequence>
<name>A0A8H6JPT3_9PEZI</name>
<dbReference type="Proteomes" id="UP000652219">
    <property type="component" value="Unassembled WGS sequence"/>
</dbReference>
<evidence type="ECO:0000313" key="3">
    <source>
        <dbReference type="Proteomes" id="UP000652219"/>
    </source>
</evidence>
<feature type="region of interest" description="Disordered" evidence="1">
    <location>
        <begin position="1"/>
        <end position="30"/>
    </location>
</feature>
<dbReference type="EMBL" id="WIGN01000027">
    <property type="protein sequence ID" value="KAF6816506.1"/>
    <property type="molecule type" value="Genomic_DNA"/>
</dbReference>
<protein>
    <submittedName>
        <fullName evidence="2">Uncharacterized protein</fullName>
    </submittedName>
</protein>
<feature type="compositionally biased region" description="Gly residues" evidence="1">
    <location>
        <begin position="194"/>
        <end position="205"/>
    </location>
</feature>
<feature type="compositionally biased region" description="Basic and acidic residues" evidence="1">
    <location>
        <begin position="179"/>
        <end position="189"/>
    </location>
</feature>
<feature type="compositionally biased region" description="Pro residues" evidence="1">
    <location>
        <begin position="138"/>
        <end position="151"/>
    </location>
</feature>
<organism evidence="2 3">
    <name type="scientific">Colletotrichum sojae</name>
    <dbReference type="NCBI Taxonomy" id="2175907"/>
    <lineage>
        <taxon>Eukaryota</taxon>
        <taxon>Fungi</taxon>
        <taxon>Dikarya</taxon>
        <taxon>Ascomycota</taxon>
        <taxon>Pezizomycotina</taxon>
        <taxon>Sordariomycetes</taxon>
        <taxon>Hypocreomycetidae</taxon>
        <taxon>Glomerellales</taxon>
        <taxon>Glomerellaceae</taxon>
        <taxon>Colletotrichum</taxon>
        <taxon>Colletotrichum orchidearum species complex</taxon>
    </lineage>
</organism>
<comment type="caution">
    <text evidence="2">The sequence shown here is derived from an EMBL/GenBank/DDBJ whole genome shotgun (WGS) entry which is preliminary data.</text>
</comment>
<accession>A0A8H6JPT3</accession>
<evidence type="ECO:0000313" key="2">
    <source>
        <dbReference type="EMBL" id="KAF6816506.1"/>
    </source>
</evidence>
<reference evidence="2 3" key="1">
    <citation type="journal article" date="2020" name="Phytopathology">
        <title>Genome Sequence Resources of Colletotrichum truncatum, C. plurivorum, C. musicola, and C. sojae: Four Species Pathogenic to Soybean (Glycine max).</title>
        <authorList>
            <person name="Rogerio F."/>
            <person name="Boufleur T.R."/>
            <person name="Ciampi-Guillardi M."/>
            <person name="Sukno S.A."/>
            <person name="Thon M.R."/>
            <person name="Massola Junior N.S."/>
            <person name="Baroncelli R."/>
        </authorList>
    </citation>
    <scope>NUCLEOTIDE SEQUENCE [LARGE SCALE GENOMIC DNA]</scope>
    <source>
        <strain evidence="2 3">LFN0009</strain>
    </source>
</reference>
<evidence type="ECO:0000256" key="1">
    <source>
        <dbReference type="SAM" id="MobiDB-lite"/>
    </source>
</evidence>
<dbReference type="AlphaFoldDB" id="A0A8H6JPT3"/>
<gene>
    <name evidence="2" type="ORF">CSOJ01_02888</name>
</gene>
<proteinExistence type="predicted"/>
<feature type="region of interest" description="Disordered" evidence="1">
    <location>
        <begin position="122"/>
        <end position="205"/>
    </location>
</feature>